<gene>
    <name evidence="1" type="ORF">DFQ27_002463</name>
</gene>
<dbReference type="EMBL" id="JAAAJB010001924">
    <property type="protein sequence ID" value="KAG0247181.1"/>
    <property type="molecule type" value="Genomic_DNA"/>
</dbReference>
<accession>A0A9P6TUI0</accession>
<evidence type="ECO:0000313" key="1">
    <source>
        <dbReference type="EMBL" id="KAG0247181.1"/>
    </source>
</evidence>
<protein>
    <submittedName>
        <fullName evidence="1">Uncharacterized protein</fullName>
    </submittedName>
</protein>
<reference evidence="1" key="1">
    <citation type="journal article" date="2020" name="Fungal Divers.">
        <title>Resolving the Mortierellaceae phylogeny through synthesis of multi-gene phylogenetics and phylogenomics.</title>
        <authorList>
            <person name="Vandepol N."/>
            <person name="Liber J."/>
            <person name="Desiro A."/>
            <person name="Na H."/>
            <person name="Kennedy M."/>
            <person name="Barry K."/>
            <person name="Grigoriev I.V."/>
            <person name="Miller A.N."/>
            <person name="O'Donnell K."/>
            <person name="Stajich J.E."/>
            <person name="Bonito G."/>
        </authorList>
    </citation>
    <scope>NUCLEOTIDE SEQUENCE</scope>
    <source>
        <strain evidence="1">BC1065</strain>
    </source>
</reference>
<dbReference type="Proteomes" id="UP000807716">
    <property type="component" value="Unassembled WGS sequence"/>
</dbReference>
<keyword evidence="2" id="KW-1185">Reference proteome</keyword>
<name>A0A9P6TUI0_9FUNG</name>
<evidence type="ECO:0000313" key="2">
    <source>
        <dbReference type="Proteomes" id="UP000807716"/>
    </source>
</evidence>
<comment type="caution">
    <text evidence="1">The sequence shown here is derived from an EMBL/GenBank/DDBJ whole genome shotgun (WGS) entry which is preliminary data.</text>
</comment>
<proteinExistence type="predicted"/>
<sequence>YLHYLWNRVPCIVLVTCMPQALARSRTMTRLASGKKKLRTKDSLILRVAMILLPKEVHQQQRPTLKPRLCLLVHRDMDRQFQSPASLG</sequence>
<feature type="non-terminal residue" evidence="1">
    <location>
        <position position="1"/>
    </location>
</feature>
<organism evidence="1 2">
    <name type="scientific">Actinomortierella ambigua</name>
    <dbReference type="NCBI Taxonomy" id="1343610"/>
    <lineage>
        <taxon>Eukaryota</taxon>
        <taxon>Fungi</taxon>
        <taxon>Fungi incertae sedis</taxon>
        <taxon>Mucoromycota</taxon>
        <taxon>Mortierellomycotina</taxon>
        <taxon>Mortierellomycetes</taxon>
        <taxon>Mortierellales</taxon>
        <taxon>Mortierellaceae</taxon>
        <taxon>Actinomortierella</taxon>
    </lineage>
</organism>
<dbReference type="AlphaFoldDB" id="A0A9P6TUI0"/>